<dbReference type="InterPro" id="IPR011050">
    <property type="entry name" value="Pectin_lyase_fold/virulence"/>
</dbReference>
<comment type="caution">
    <text evidence="8">The sequence shown here is derived from an EMBL/GenBank/DDBJ whole genome shotgun (WGS) entry which is preliminary data.</text>
</comment>
<protein>
    <recommendedName>
        <fullName evidence="10">Right-handed parallel beta-helix repeat-containing protein</fullName>
    </recommendedName>
</protein>
<evidence type="ECO:0000256" key="7">
    <source>
        <dbReference type="ARBA" id="ARBA00023237"/>
    </source>
</evidence>
<dbReference type="SMART" id="SM00710">
    <property type="entry name" value="PbH1"/>
    <property type="match status" value="11"/>
</dbReference>
<reference evidence="8 9" key="1">
    <citation type="submission" date="2019-10" db="EMBL/GenBank/DDBJ databases">
        <title>Deinococcus sp. isolated from soil.</title>
        <authorList>
            <person name="Li Y."/>
            <person name="Wang J."/>
        </authorList>
    </citation>
    <scope>NUCLEOTIDE SEQUENCE [LARGE SCALE GENOMIC DNA]</scope>
    <source>
        <strain evidence="8 9">SDU3-2</strain>
    </source>
</reference>
<sequence length="638" mass="61985">MDAQFTSTPQSGGITMKTHTRPTPLSAALLLTLLLAACGGPTRPAGTPVTSLADSGPGSLREVLAAAGDGDTLRFTAGGTVTLSSPVTIDKDVTILAGEVTLDAAGRGRVLEVAPGTEVTMRGGTLRGGVGQPVEIPVTTSQALSRATWGGNLLNGGTLTLDGTTVTGGRAMNGGGIYNAPGATLTLRNVTMTANEAFIPNPDIASESTGSGGAIANRGTLTIESGTFQGNVAFYTGGVLRHTDGTLTVQGGLFENNSCTFAEVADGSRGCAGGAMLLSAGTVIGGGTFRGNSATNAGGALFVSRSAVTISGGTFEGNRATGAVNSSGGAIYSTGNLTLSAGTFRGNAALYGGALRSSGSSTLTMTGGSFTGNAAGATGGAVNFYGTGRISGGVIENNAAQSGGGGLQLYSGAGQKTSLTIEGGAVVRGNTAQYGGGIGVGSAEAGGTTLEVRGGTLSGNSAQRGGGLDIGHSAILNLSGGTISGNQATVTGGGIVIGGAVTMTGGTISGNSTVSQEGHEGGGGVRLYAGAKMTASGGTISGNKARWGAGVVIDGPYQTSPTAEFLLTGADVSGNQLTDPSNVGGGFFNGGRLTVTSGRVTGNAATRNGGGVFNRKDAAYIQTGGTVSGNTPDNVFNE</sequence>
<evidence type="ECO:0000256" key="3">
    <source>
        <dbReference type="ARBA" id="ARBA00004613"/>
    </source>
</evidence>
<evidence type="ECO:0000313" key="8">
    <source>
        <dbReference type="EMBL" id="MPY66214.1"/>
    </source>
</evidence>
<evidence type="ECO:0008006" key="10">
    <source>
        <dbReference type="Google" id="ProtNLM"/>
    </source>
</evidence>
<evidence type="ECO:0000256" key="5">
    <source>
        <dbReference type="ARBA" id="ARBA00022729"/>
    </source>
</evidence>
<dbReference type="PANTHER" id="PTHR11319:SF35">
    <property type="entry name" value="OUTER MEMBRANE PROTEIN PMPC-RELATED"/>
    <property type="match status" value="1"/>
</dbReference>
<dbReference type="SUPFAM" id="SSF51126">
    <property type="entry name" value="Pectin lyase-like"/>
    <property type="match status" value="2"/>
</dbReference>
<dbReference type="GO" id="GO:0005576">
    <property type="term" value="C:extracellular region"/>
    <property type="evidence" value="ECO:0007669"/>
    <property type="project" value="UniProtKB-SubCell"/>
</dbReference>
<keyword evidence="7" id="KW-0998">Cell outer membrane</keyword>
<dbReference type="AlphaFoldDB" id="A0A7X1NVG0"/>
<keyword evidence="6" id="KW-0472">Membrane</keyword>
<evidence type="ECO:0000256" key="6">
    <source>
        <dbReference type="ARBA" id="ARBA00023136"/>
    </source>
</evidence>
<dbReference type="Proteomes" id="UP000484842">
    <property type="component" value="Unassembled WGS sequence"/>
</dbReference>
<evidence type="ECO:0000256" key="2">
    <source>
        <dbReference type="ARBA" id="ARBA00004442"/>
    </source>
</evidence>
<dbReference type="GO" id="GO:0009279">
    <property type="term" value="C:cell outer membrane"/>
    <property type="evidence" value="ECO:0007669"/>
    <property type="project" value="UniProtKB-SubCell"/>
</dbReference>
<keyword evidence="4" id="KW-0964">Secreted</keyword>
<proteinExistence type="predicted"/>
<accession>A0A7X1NVG0</accession>
<gene>
    <name evidence="8" type="ORF">F8S09_05805</name>
</gene>
<dbReference type="InterPro" id="IPR003368">
    <property type="entry name" value="POMP_repeat"/>
</dbReference>
<keyword evidence="9" id="KW-1185">Reference proteome</keyword>
<evidence type="ECO:0000256" key="4">
    <source>
        <dbReference type="ARBA" id="ARBA00022525"/>
    </source>
</evidence>
<dbReference type="NCBIfam" id="TIGR01376">
    <property type="entry name" value="POMP_repeat"/>
    <property type="match status" value="1"/>
</dbReference>
<evidence type="ECO:0000256" key="1">
    <source>
        <dbReference type="ARBA" id="ARBA00004196"/>
    </source>
</evidence>
<dbReference type="PANTHER" id="PTHR11319">
    <property type="entry name" value="G PROTEIN-COUPLED RECEPTOR-RELATED"/>
    <property type="match status" value="1"/>
</dbReference>
<dbReference type="InterPro" id="IPR006626">
    <property type="entry name" value="PbH1"/>
</dbReference>
<dbReference type="EMBL" id="WBSL01000001">
    <property type="protein sequence ID" value="MPY66214.1"/>
    <property type="molecule type" value="Genomic_DNA"/>
</dbReference>
<comment type="subcellular location">
    <subcellularLocation>
        <location evidence="1">Cell envelope</location>
    </subcellularLocation>
    <subcellularLocation>
        <location evidence="2">Cell outer membrane</location>
    </subcellularLocation>
    <subcellularLocation>
        <location evidence="3">Secreted</location>
    </subcellularLocation>
</comment>
<organism evidence="8 9">
    <name type="scientific">Deinococcus terrestris</name>
    <dbReference type="NCBI Taxonomy" id="2651870"/>
    <lineage>
        <taxon>Bacteria</taxon>
        <taxon>Thermotogati</taxon>
        <taxon>Deinococcota</taxon>
        <taxon>Deinococci</taxon>
        <taxon>Deinococcales</taxon>
        <taxon>Deinococcaceae</taxon>
        <taxon>Deinococcus</taxon>
    </lineage>
</organism>
<name>A0A7X1NVG0_9DEIO</name>
<evidence type="ECO:0000313" key="9">
    <source>
        <dbReference type="Proteomes" id="UP000484842"/>
    </source>
</evidence>
<keyword evidence="5" id="KW-0732">Signal</keyword>